<dbReference type="Pfam" id="PF13508">
    <property type="entry name" value="Acetyltransf_7"/>
    <property type="match status" value="1"/>
</dbReference>
<dbReference type="InterPro" id="IPR016181">
    <property type="entry name" value="Acyl_CoA_acyltransferase"/>
</dbReference>
<name>A0A927N0H8_9ACTN</name>
<organism evidence="2 3">
    <name type="scientific">Actinopolymorpha pittospori</name>
    <dbReference type="NCBI Taxonomy" id="648752"/>
    <lineage>
        <taxon>Bacteria</taxon>
        <taxon>Bacillati</taxon>
        <taxon>Actinomycetota</taxon>
        <taxon>Actinomycetes</taxon>
        <taxon>Propionibacteriales</taxon>
        <taxon>Actinopolymorphaceae</taxon>
        <taxon>Actinopolymorpha</taxon>
    </lineage>
</organism>
<gene>
    <name evidence="2" type="ORF">HEB94_006612</name>
</gene>
<feature type="domain" description="N-acetyltransferase" evidence="1">
    <location>
        <begin position="1"/>
        <end position="61"/>
    </location>
</feature>
<dbReference type="Gene3D" id="3.40.630.30">
    <property type="match status" value="1"/>
</dbReference>
<dbReference type="EMBL" id="JADBEM010000001">
    <property type="protein sequence ID" value="MBE1609764.1"/>
    <property type="molecule type" value="Genomic_DNA"/>
</dbReference>
<dbReference type="PROSITE" id="PS51186">
    <property type="entry name" value="GNAT"/>
    <property type="match status" value="1"/>
</dbReference>
<proteinExistence type="predicted"/>
<dbReference type="CDD" id="cd04301">
    <property type="entry name" value="NAT_SF"/>
    <property type="match status" value="1"/>
</dbReference>
<evidence type="ECO:0000313" key="2">
    <source>
        <dbReference type="EMBL" id="MBE1609764.1"/>
    </source>
</evidence>
<dbReference type="RefSeq" id="WP_192753290.1">
    <property type="nucleotide sequence ID" value="NZ_BAABJL010000181.1"/>
</dbReference>
<accession>A0A927N0H8</accession>
<protein>
    <submittedName>
        <fullName evidence="2">GNAT superfamily N-acetyltransferase</fullName>
    </submittedName>
</protein>
<evidence type="ECO:0000259" key="1">
    <source>
        <dbReference type="PROSITE" id="PS51186"/>
    </source>
</evidence>
<sequence>MVEPAYRRRGLGRALLGSCQAWFDSRGVDVVFVSALDERAASFYLREGFRSCTGPWLYRSR</sequence>
<evidence type="ECO:0000313" key="3">
    <source>
        <dbReference type="Proteomes" id="UP000638648"/>
    </source>
</evidence>
<dbReference type="AlphaFoldDB" id="A0A927N0H8"/>
<dbReference type="GO" id="GO:0016747">
    <property type="term" value="F:acyltransferase activity, transferring groups other than amino-acyl groups"/>
    <property type="evidence" value="ECO:0007669"/>
    <property type="project" value="InterPro"/>
</dbReference>
<dbReference type="SUPFAM" id="SSF55729">
    <property type="entry name" value="Acyl-CoA N-acyltransferases (Nat)"/>
    <property type="match status" value="1"/>
</dbReference>
<dbReference type="Proteomes" id="UP000638648">
    <property type="component" value="Unassembled WGS sequence"/>
</dbReference>
<reference evidence="2" key="1">
    <citation type="submission" date="2020-10" db="EMBL/GenBank/DDBJ databases">
        <title>Sequencing the genomes of 1000 actinobacteria strains.</title>
        <authorList>
            <person name="Klenk H.-P."/>
        </authorList>
    </citation>
    <scope>NUCLEOTIDE SEQUENCE</scope>
    <source>
        <strain evidence="2">DSM 45354</strain>
    </source>
</reference>
<keyword evidence="3" id="KW-1185">Reference proteome</keyword>
<dbReference type="InterPro" id="IPR000182">
    <property type="entry name" value="GNAT_dom"/>
</dbReference>
<comment type="caution">
    <text evidence="2">The sequence shown here is derived from an EMBL/GenBank/DDBJ whole genome shotgun (WGS) entry which is preliminary data.</text>
</comment>